<organism evidence="1 2">
    <name type="scientific">Brevibacillus choshinensis</name>
    <dbReference type="NCBI Taxonomy" id="54911"/>
    <lineage>
        <taxon>Bacteria</taxon>
        <taxon>Bacillati</taxon>
        <taxon>Bacillota</taxon>
        <taxon>Bacilli</taxon>
        <taxon>Bacillales</taxon>
        <taxon>Paenibacillaceae</taxon>
        <taxon>Brevibacillus</taxon>
    </lineage>
</organism>
<name>A0ABR5N1B8_BRECH</name>
<sequence>MTRIACLHGHHSNIPLLDDAFSPWTVELVHFVDPGLLMQNGGTRPPIQEQAHEKLRSQLSWMQACLPDAIVITCTQYAASLTAEDEASMNIPVFTIDGPFFDEVTKCTGPQALLFSNPATVTPTMNRLWKHASARGLAPQIEIHLADGAFDFIMANKQQAYHDAIWDALQTLCDNHLSVSLAVAQLSMVPVAHHFTRESGIPIIHPLQSLTERMVQTLQLSQK</sequence>
<comment type="caution">
    <text evidence="1">The sequence shown here is derived from an EMBL/GenBank/DDBJ whole genome shotgun (WGS) entry which is preliminary data.</text>
</comment>
<reference evidence="1 2" key="1">
    <citation type="submission" date="2015-09" db="EMBL/GenBank/DDBJ databases">
        <title>Genome sequencing project for genomic taxonomy and phylogenomics of Bacillus-like bacteria.</title>
        <authorList>
            <person name="Liu B."/>
            <person name="Wang J."/>
            <person name="Zhu Y."/>
            <person name="Liu G."/>
            <person name="Chen Q."/>
            <person name="Chen Z."/>
            <person name="Lan J."/>
            <person name="Che J."/>
            <person name="Ge C."/>
            <person name="Shi H."/>
            <person name="Pan Z."/>
            <person name="Liu X."/>
        </authorList>
    </citation>
    <scope>NUCLEOTIDE SEQUENCE [LARGE SCALE GENOMIC DNA]</scope>
    <source>
        <strain evidence="1 2">DSM 8552</strain>
    </source>
</reference>
<keyword evidence="2" id="KW-1185">Reference proteome</keyword>
<evidence type="ECO:0000313" key="2">
    <source>
        <dbReference type="Proteomes" id="UP000051063"/>
    </source>
</evidence>
<dbReference type="EMBL" id="LJJB01000013">
    <property type="protein sequence ID" value="KQL44056.1"/>
    <property type="molecule type" value="Genomic_DNA"/>
</dbReference>
<gene>
    <name evidence="1" type="ORF">AN963_21735</name>
</gene>
<dbReference type="Proteomes" id="UP000051063">
    <property type="component" value="Unassembled WGS sequence"/>
</dbReference>
<evidence type="ECO:0008006" key="3">
    <source>
        <dbReference type="Google" id="ProtNLM"/>
    </source>
</evidence>
<dbReference type="RefSeq" id="WP_055746641.1">
    <property type="nucleotide sequence ID" value="NZ_LJJB01000013.1"/>
</dbReference>
<proteinExistence type="predicted"/>
<evidence type="ECO:0000313" key="1">
    <source>
        <dbReference type="EMBL" id="KQL44056.1"/>
    </source>
</evidence>
<accession>A0ABR5N1B8</accession>
<protein>
    <recommendedName>
        <fullName evidence="3">Arylsulfatase</fullName>
    </recommendedName>
</protein>